<dbReference type="InterPro" id="IPR012337">
    <property type="entry name" value="RNaseH-like_sf"/>
</dbReference>
<dbReference type="PANTHER" id="PTHR46889">
    <property type="entry name" value="TRANSPOSASE INSF FOR INSERTION SEQUENCE IS3B-RELATED"/>
    <property type="match status" value="1"/>
</dbReference>
<feature type="domain" description="Integrase catalytic" evidence="1">
    <location>
        <begin position="1"/>
        <end position="91"/>
    </location>
</feature>
<dbReference type="GO" id="GO:0015074">
    <property type="term" value="P:DNA integration"/>
    <property type="evidence" value="ECO:0007669"/>
    <property type="project" value="InterPro"/>
</dbReference>
<dbReference type="InterPro" id="IPR050900">
    <property type="entry name" value="Transposase_IS3/IS150/IS904"/>
</dbReference>
<reference evidence="2 5" key="2">
    <citation type="submission" date="2019-12" db="EMBL/GenBank/DDBJ databases">
        <authorList>
            <person name="Zheng J."/>
        </authorList>
    </citation>
    <scope>NUCLEOTIDE SEQUENCE [LARGE SCALE GENOMIC DNA]</scope>
    <source>
        <strain evidence="2 5">DSM 27347</strain>
    </source>
</reference>
<dbReference type="Gene3D" id="3.30.420.10">
    <property type="entry name" value="Ribonuclease H-like superfamily/Ribonuclease H"/>
    <property type="match status" value="1"/>
</dbReference>
<keyword evidence="4" id="KW-1185">Reference proteome</keyword>
<dbReference type="PANTHER" id="PTHR46889:SF4">
    <property type="entry name" value="TRANSPOSASE INSO FOR INSERTION SEQUENCE ELEMENT IS911B-RELATED"/>
    <property type="match status" value="1"/>
</dbReference>
<organism evidence="3 4">
    <name type="scientific">Sphingomonas carotinifaciens</name>
    <dbReference type="NCBI Taxonomy" id="1166323"/>
    <lineage>
        <taxon>Bacteria</taxon>
        <taxon>Pseudomonadati</taxon>
        <taxon>Pseudomonadota</taxon>
        <taxon>Alphaproteobacteria</taxon>
        <taxon>Sphingomonadales</taxon>
        <taxon>Sphingomonadaceae</taxon>
        <taxon>Sphingomonas</taxon>
    </lineage>
</organism>
<reference evidence="3 4" key="1">
    <citation type="submission" date="2016-10" db="EMBL/GenBank/DDBJ databases">
        <authorList>
            <person name="Varghese N."/>
            <person name="Submissions S."/>
        </authorList>
    </citation>
    <scope>NUCLEOTIDE SEQUENCE [LARGE SCALE GENOMIC DNA]</scope>
    <source>
        <strain evidence="3 4">S7-754</strain>
    </source>
</reference>
<gene>
    <name evidence="2" type="ORF">GQR91_00420</name>
    <name evidence="3" type="ORF">SAMN05216557_10482</name>
</gene>
<dbReference type="SUPFAM" id="SSF53098">
    <property type="entry name" value="Ribonuclease H-like"/>
    <property type="match status" value="1"/>
</dbReference>
<sequence length="91" mass="10366">MTRAVVYLVAVMDWFTRRILAWRVSISLGADFRIEALQEAPAHCGRPAIFNSDESSQFTSTAFTAVLLCEKTVISMDGKGYWRDNMFVERL</sequence>
<dbReference type="Proteomes" id="UP000436801">
    <property type="component" value="Unassembled WGS sequence"/>
</dbReference>
<evidence type="ECO:0000313" key="2">
    <source>
        <dbReference type="EMBL" id="MWC42128.1"/>
    </source>
</evidence>
<dbReference type="AlphaFoldDB" id="A0A1G7M7H1"/>
<evidence type="ECO:0000313" key="5">
    <source>
        <dbReference type="Proteomes" id="UP000436801"/>
    </source>
</evidence>
<name>A0A1G7M7H1_9SPHN</name>
<dbReference type="OrthoDB" id="9803878at2"/>
<dbReference type="EMBL" id="FNBI01000004">
    <property type="protein sequence ID" value="SDF57140.1"/>
    <property type="molecule type" value="Genomic_DNA"/>
</dbReference>
<dbReference type="PROSITE" id="PS50994">
    <property type="entry name" value="INTEGRASE"/>
    <property type="match status" value="1"/>
</dbReference>
<proteinExistence type="predicted"/>
<dbReference type="EMBL" id="WSUT01000001">
    <property type="protein sequence ID" value="MWC42128.1"/>
    <property type="molecule type" value="Genomic_DNA"/>
</dbReference>
<dbReference type="Pfam" id="PF00665">
    <property type="entry name" value="rve"/>
    <property type="match status" value="1"/>
</dbReference>
<dbReference type="Proteomes" id="UP000323502">
    <property type="component" value="Unassembled WGS sequence"/>
</dbReference>
<protein>
    <submittedName>
        <fullName evidence="2">DDE-type integrase/transposase/recombinase</fullName>
    </submittedName>
    <submittedName>
        <fullName evidence="3">Putative transposase</fullName>
    </submittedName>
</protein>
<accession>A0A1G7M7H1</accession>
<dbReference type="GO" id="GO:0003676">
    <property type="term" value="F:nucleic acid binding"/>
    <property type="evidence" value="ECO:0007669"/>
    <property type="project" value="InterPro"/>
</dbReference>
<evidence type="ECO:0000313" key="4">
    <source>
        <dbReference type="Proteomes" id="UP000323502"/>
    </source>
</evidence>
<dbReference type="InterPro" id="IPR001584">
    <property type="entry name" value="Integrase_cat-core"/>
</dbReference>
<evidence type="ECO:0000313" key="3">
    <source>
        <dbReference type="EMBL" id="SDF57140.1"/>
    </source>
</evidence>
<evidence type="ECO:0000259" key="1">
    <source>
        <dbReference type="PROSITE" id="PS50994"/>
    </source>
</evidence>
<dbReference type="InterPro" id="IPR036397">
    <property type="entry name" value="RNaseH_sf"/>
</dbReference>